<dbReference type="EMBL" id="LOXM01000073">
    <property type="protein sequence ID" value="KVG71126.1"/>
    <property type="molecule type" value="Genomic_DNA"/>
</dbReference>
<protein>
    <recommendedName>
        <fullName evidence="2">Basal-body rod modification protein FlgD</fullName>
    </recommendedName>
</protein>
<sequence length="132" mass="14105">MATTNPISSSVQNTTGLDMQSLLKIILTQLTFQDPLKPMDNFQFVSQLAEFASLQQSAQISDKLDSLLSVQGTTQGVSLLSHKVDVNTDGGKTVSGTVQSITFNSGIPVLTVQTSDGTVLTDISMSQIKQVR</sequence>
<comment type="caution">
    <text evidence="5">The sequence shown here is derived from an EMBL/GenBank/DDBJ whole genome shotgun (WGS) entry which is preliminary data.</text>
</comment>
<evidence type="ECO:0000256" key="3">
    <source>
        <dbReference type="ARBA" id="ARBA00022795"/>
    </source>
</evidence>
<evidence type="ECO:0000256" key="2">
    <source>
        <dbReference type="ARBA" id="ARBA00016013"/>
    </source>
</evidence>
<evidence type="ECO:0000313" key="6">
    <source>
        <dbReference type="Proteomes" id="UP000064029"/>
    </source>
</evidence>
<gene>
    <name evidence="5" type="ORF">WJ33_21280</name>
</gene>
<reference evidence="5 6" key="1">
    <citation type="submission" date="2015-11" db="EMBL/GenBank/DDBJ databases">
        <title>Expanding the genomic diversity of Burkholderia species for the development of highly accurate diagnostics.</title>
        <authorList>
            <person name="Sahl J."/>
            <person name="Keim P."/>
            <person name="Wagner D."/>
        </authorList>
    </citation>
    <scope>NUCLEOTIDE SEQUENCE [LARGE SCALE GENOMIC DNA]</scope>
    <source>
        <strain evidence="5 6">MSMB2036</strain>
    </source>
</reference>
<dbReference type="GO" id="GO:0044781">
    <property type="term" value="P:bacterial-type flagellum organization"/>
    <property type="evidence" value="ECO:0007669"/>
    <property type="project" value="UniProtKB-KW"/>
</dbReference>
<dbReference type="OrthoDB" id="9785233at2"/>
<dbReference type="AlphaFoldDB" id="A0A103RNH1"/>
<organism evidence="5 6">
    <name type="scientific">Burkholderia ubonensis</name>
    <dbReference type="NCBI Taxonomy" id="101571"/>
    <lineage>
        <taxon>Bacteria</taxon>
        <taxon>Pseudomonadati</taxon>
        <taxon>Pseudomonadota</taxon>
        <taxon>Betaproteobacteria</taxon>
        <taxon>Burkholderiales</taxon>
        <taxon>Burkholderiaceae</taxon>
        <taxon>Burkholderia</taxon>
        <taxon>Burkholderia cepacia complex</taxon>
    </lineage>
</organism>
<evidence type="ECO:0000313" key="5">
    <source>
        <dbReference type="EMBL" id="KVG71126.1"/>
    </source>
</evidence>
<comment type="similarity">
    <text evidence="1">Belongs to the FlgD family.</text>
</comment>
<keyword evidence="5" id="KW-0282">Flagellum</keyword>
<proteinExistence type="inferred from homology"/>
<comment type="function">
    <text evidence="4">Required for flagellar hook formation. May act as a scaffolding protein.</text>
</comment>
<dbReference type="RefSeq" id="WP_059750487.1">
    <property type="nucleotide sequence ID" value="NZ_CP013415.1"/>
</dbReference>
<evidence type="ECO:0000256" key="4">
    <source>
        <dbReference type="ARBA" id="ARBA00024746"/>
    </source>
</evidence>
<evidence type="ECO:0000256" key="1">
    <source>
        <dbReference type="ARBA" id="ARBA00010577"/>
    </source>
</evidence>
<dbReference type="Pfam" id="PF03963">
    <property type="entry name" value="FlgD"/>
    <property type="match status" value="1"/>
</dbReference>
<keyword evidence="3" id="KW-1005">Bacterial flagellum biogenesis</keyword>
<accession>A0A103RNH1</accession>
<name>A0A103RNH1_9BURK</name>
<keyword evidence="5" id="KW-0966">Cell projection</keyword>
<keyword evidence="5" id="KW-0969">Cilium</keyword>
<dbReference type="Proteomes" id="UP000064029">
    <property type="component" value="Unassembled WGS sequence"/>
</dbReference>
<dbReference type="InterPro" id="IPR005648">
    <property type="entry name" value="FlgD"/>
</dbReference>